<comment type="similarity">
    <text evidence="6">Belongs to the peptidase M3 family.</text>
</comment>
<dbReference type="GO" id="GO:0006508">
    <property type="term" value="P:proteolysis"/>
    <property type="evidence" value="ECO:0007669"/>
    <property type="project" value="UniProtKB-KW"/>
</dbReference>
<dbReference type="InterPro" id="IPR011976">
    <property type="entry name" value="Pept_M3B_oligopep-rel"/>
</dbReference>
<dbReference type="SUPFAM" id="SSF55486">
    <property type="entry name" value="Metalloproteases ('zincins'), catalytic domain"/>
    <property type="match status" value="1"/>
</dbReference>
<protein>
    <submittedName>
        <fullName evidence="8">M3 family oligoendopeptidase</fullName>
    </submittedName>
</protein>
<organism evidence="8 9">
    <name type="scientific">Gemella sanguinis</name>
    <dbReference type="NCBI Taxonomy" id="84135"/>
    <lineage>
        <taxon>Bacteria</taxon>
        <taxon>Bacillati</taxon>
        <taxon>Bacillota</taxon>
        <taxon>Bacilli</taxon>
        <taxon>Bacillales</taxon>
        <taxon>Gemellaceae</taxon>
        <taxon>Gemella</taxon>
    </lineage>
</organism>
<dbReference type="AlphaFoldDB" id="A0A2N6SG88"/>
<dbReference type="InterPro" id="IPR045090">
    <property type="entry name" value="Pept_M3A_M3B"/>
</dbReference>
<evidence type="ECO:0000256" key="4">
    <source>
        <dbReference type="ARBA" id="ARBA00022833"/>
    </source>
</evidence>
<keyword evidence="1 6" id="KW-0645">Protease</keyword>
<name>A0A2N6SG88_9BACL</name>
<evidence type="ECO:0000256" key="1">
    <source>
        <dbReference type="ARBA" id="ARBA00022670"/>
    </source>
</evidence>
<dbReference type="Gene3D" id="1.10.1370.30">
    <property type="match status" value="1"/>
</dbReference>
<sequence>MTFENYKYTRPNLEETSKKLLDIEKRVLDAASAKDVLAVFDEYNTLRRDLETQSVLVEIRHTIDTTDSFYEEEQNFWDDYKPELTALYSKVDKAIYNSKFKDELKKEIGEHYFNLTETTLKVFSDEIIEDLKEENKTASEYTKLTASARIPFDGEERNLSGMAKYTQHEDRETRLEASKAVAKFFKDNLEQFDNLFDKLIKVRTRIAKKLGFENFVEVAYLRLRRTDYTSKDVANYRKQVLNDVVPLVEEFKAAQAKRLGLERLSFHDESVTFKSGNPTPKGNREQLVESAKTMYKELSPETDVFFKFMTDNNLLDLDTKPGKSGGGYCTFIPNYKAPFIFANFNATPHDVEVLTHEAGHAFQVYQSKDFIPEYVWPTFEACEIHSMSMEYLTWPWMNLFFKEETEKFKYYHITGSVKFLPYGVTVDEFQHAVYENPELTPYERRMKWLEIEKKYLPSRDYSEIADLNEGLFFYRQLHIFLYPFYYIDYTLAQVCALQFWNKSRENSKEAWEEYLHLCRLGGTKPFTELIKATSLKNPFEDGTIETIVPEVKKYVDSVDTTEF</sequence>
<dbReference type="NCBIfam" id="TIGR02289">
    <property type="entry name" value="M3_not_pepF"/>
    <property type="match status" value="1"/>
</dbReference>
<dbReference type="CDD" id="cd09606">
    <property type="entry name" value="M3B_PepF"/>
    <property type="match status" value="1"/>
</dbReference>
<dbReference type="PANTHER" id="PTHR11804:SF28">
    <property type="entry name" value="OLIGOENDOPEPTIDASE F"/>
    <property type="match status" value="1"/>
</dbReference>
<evidence type="ECO:0000313" key="8">
    <source>
        <dbReference type="EMBL" id="PMC52879.1"/>
    </source>
</evidence>
<comment type="cofactor">
    <cofactor evidence="6">
        <name>Zn(2+)</name>
        <dbReference type="ChEBI" id="CHEBI:29105"/>
    </cofactor>
    <text evidence="6">Binds 1 zinc ion.</text>
</comment>
<keyword evidence="3 6" id="KW-0378">Hydrolase</keyword>
<reference evidence="8 9" key="1">
    <citation type="submission" date="2017-09" db="EMBL/GenBank/DDBJ databases">
        <title>Bacterial strain isolated from the female urinary microbiota.</title>
        <authorList>
            <person name="Thomas-White K."/>
            <person name="Kumar N."/>
            <person name="Forster S."/>
            <person name="Putonti C."/>
            <person name="Lawley T."/>
            <person name="Wolfe A.J."/>
        </authorList>
    </citation>
    <scope>NUCLEOTIDE SEQUENCE [LARGE SCALE GENOMIC DNA]</scope>
    <source>
        <strain evidence="8 9">UMB0186</strain>
    </source>
</reference>
<keyword evidence="5 6" id="KW-0482">Metalloprotease</keyword>
<dbReference type="PANTHER" id="PTHR11804">
    <property type="entry name" value="PROTEASE M3 THIMET OLIGOPEPTIDASE-RELATED"/>
    <property type="match status" value="1"/>
</dbReference>
<keyword evidence="2 6" id="KW-0479">Metal-binding</keyword>
<proteinExistence type="inferred from homology"/>
<dbReference type="GO" id="GO:0046872">
    <property type="term" value="F:metal ion binding"/>
    <property type="evidence" value="ECO:0007669"/>
    <property type="project" value="UniProtKB-UniRule"/>
</dbReference>
<evidence type="ECO:0000256" key="3">
    <source>
        <dbReference type="ARBA" id="ARBA00022801"/>
    </source>
</evidence>
<feature type="domain" description="Peptidase M3A/M3B catalytic" evidence="7">
    <location>
        <begin position="165"/>
        <end position="546"/>
    </location>
</feature>
<dbReference type="GO" id="GO:0006518">
    <property type="term" value="P:peptide metabolic process"/>
    <property type="evidence" value="ECO:0007669"/>
    <property type="project" value="TreeGrafter"/>
</dbReference>
<evidence type="ECO:0000256" key="5">
    <source>
        <dbReference type="ARBA" id="ARBA00023049"/>
    </source>
</evidence>
<comment type="caution">
    <text evidence="8">The sequence shown here is derived from an EMBL/GenBank/DDBJ whole genome shotgun (WGS) entry which is preliminary data.</text>
</comment>
<keyword evidence="4 6" id="KW-0862">Zinc</keyword>
<dbReference type="Proteomes" id="UP000235670">
    <property type="component" value="Unassembled WGS sequence"/>
</dbReference>
<dbReference type="Pfam" id="PF01432">
    <property type="entry name" value="Peptidase_M3"/>
    <property type="match status" value="1"/>
</dbReference>
<evidence type="ECO:0000259" key="7">
    <source>
        <dbReference type="Pfam" id="PF01432"/>
    </source>
</evidence>
<evidence type="ECO:0000256" key="2">
    <source>
        <dbReference type="ARBA" id="ARBA00022723"/>
    </source>
</evidence>
<dbReference type="STRING" id="84135.GCA_001052115_00116"/>
<dbReference type="GO" id="GO:0004222">
    <property type="term" value="F:metalloendopeptidase activity"/>
    <property type="evidence" value="ECO:0007669"/>
    <property type="project" value="InterPro"/>
</dbReference>
<dbReference type="InterPro" id="IPR001567">
    <property type="entry name" value="Pept_M3A_M3B_dom"/>
</dbReference>
<dbReference type="EMBL" id="PNGT01000002">
    <property type="protein sequence ID" value="PMC52879.1"/>
    <property type="molecule type" value="Genomic_DNA"/>
</dbReference>
<dbReference type="OrthoDB" id="9762795at2"/>
<accession>A0A2N6SG88</accession>
<evidence type="ECO:0000313" key="9">
    <source>
        <dbReference type="Proteomes" id="UP000235670"/>
    </source>
</evidence>
<dbReference type="RefSeq" id="WP_102189561.1">
    <property type="nucleotide sequence ID" value="NZ_CAKARP010000005.1"/>
</dbReference>
<evidence type="ECO:0000256" key="6">
    <source>
        <dbReference type="RuleBase" id="RU003435"/>
    </source>
</evidence>
<gene>
    <name evidence="8" type="ORF">CJ218_03005</name>
</gene>